<dbReference type="eggNOG" id="ENOG5032Y8W">
    <property type="taxonomic scope" value="Bacteria"/>
</dbReference>
<organism evidence="1 2">
    <name type="scientific">Ruminiclostridium cellobioparum subsp. termitidis CT1112</name>
    <dbReference type="NCBI Taxonomy" id="1195236"/>
    <lineage>
        <taxon>Bacteria</taxon>
        <taxon>Bacillati</taxon>
        <taxon>Bacillota</taxon>
        <taxon>Clostridia</taxon>
        <taxon>Eubacteriales</taxon>
        <taxon>Oscillospiraceae</taxon>
        <taxon>Ruminiclostridium</taxon>
    </lineage>
</organism>
<name>S0FF39_RUMCE</name>
<dbReference type="STRING" id="1195236.CTER_5020"/>
<protein>
    <submittedName>
        <fullName evidence="1">Uncharacterized protein</fullName>
    </submittedName>
</protein>
<dbReference type="AlphaFoldDB" id="S0FF39"/>
<dbReference type="Proteomes" id="UP000014155">
    <property type="component" value="Unassembled WGS sequence"/>
</dbReference>
<proteinExistence type="predicted"/>
<gene>
    <name evidence="1" type="ORF">CTER_5020</name>
</gene>
<dbReference type="PATRIC" id="fig|1195236.3.peg.5213"/>
<sequence length="311" mass="34280">MKIGKPGVFIFSAVAVAAIILAGALYTSNGAAGPADNEDKIAIKAPAETSEGKLLQKLRSELPADSVITVSYADDFNKDSKPGLFAIVNKGKDSGEDILDGQVWYVSDTAIEKMLETSIYRNSTAVWDVDSQKLFRLEEGYGGSGSNSHVWSVRDGKPYELKYAGEALEYAGNKQFYTYPGAFDMLRDGTGGHTWKPYYLYFDETTGMFREYGGISISREDLLKLKNASGILDKITEKGMKITGIFYRSNGIININYMDEIYNLNLTLTVKDDTVTVADPNFIDNPNLDQGGIYKAAIFEEIAAYPDKFIK</sequence>
<comment type="caution">
    <text evidence="1">The sequence shown here is derived from an EMBL/GenBank/DDBJ whole genome shotgun (WGS) entry which is preliminary data.</text>
</comment>
<reference evidence="1 2" key="1">
    <citation type="journal article" date="2013" name="Genome Announc.">
        <title>Draft Genome Sequence of the Cellulolytic, Mesophilic, Anaerobic Bacterium Clostridium termitidis Strain CT1112 (DSM 5398).</title>
        <authorList>
            <person name="Lal S."/>
            <person name="Ramachandran U."/>
            <person name="Zhang X."/>
            <person name="Munir R."/>
            <person name="Sparling R."/>
            <person name="Levin D.B."/>
        </authorList>
    </citation>
    <scope>NUCLEOTIDE SEQUENCE [LARGE SCALE GENOMIC DNA]</scope>
    <source>
        <strain evidence="1 2">CT1112</strain>
    </source>
</reference>
<dbReference type="RefSeq" id="WP_004630618.1">
    <property type="nucleotide sequence ID" value="NZ_AORV01000068.1"/>
</dbReference>
<evidence type="ECO:0000313" key="2">
    <source>
        <dbReference type="Proteomes" id="UP000014155"/>
    </source>
</evidence>
<dbReference type="EMBL" id="AORV01000068">
    <property type="protein sequence ID" value="EMS69305.1"/>
    <property type="molecule type" value="Genomic_DNA"/>
</dbReference>
<keyword evidence="2" id="KW-1185">Reference proteome</keyword>
<evidence type="ECO:0000313" key="1">
    <source>
        <dbReference type="EMBL" id="EMS69305.1"/>
    </source>
</evidence>
<accession>S0FF39</accession>